<feature type="transmembrane region" description="Helical" evidence="1">
    <location>
        <begin position="325"/>
        <end position="343"/>
    </location>
</feature>
<dbReference type="Proteomes" id="UP000189055">
    <property type="component" value="Chromosome"/>
</dbReference>
<feature type="transmembrane region" description="Helical" evidence="1">
    <location>
        <begin position="263"/>
        <end position="281"/>
    </location>
</feature>
<reference evidence="2 3" key="1">
    <citation type="submission" date="2016-03" db="EMBL/GenBank/DDBJ databases">
        <title>Acetic acid bacteria sequencing.</title>
        <authorList>
            <person name="Brandt J."/>
            <person name="Jakob F."/>
            <person name="Vogel R.F."/>
        </authorList>
    </citation>
    <scope>NUCLEOTIDE SEQUENCE [LARGE SCALE GENOMIC DNA]</scope>
    <source>
        <strain evidence="2 3">TMW2.1084</strain>
    </source>
</reference>
<feature type="transmembrane region" description="Helical" evidence="1">
    <location>
        <begin position="71"/>
        <end position="91"/>
    </location>
</feature>
<gene>
    <name evidence="2" type="ORF">A0U91_07285</name>
</gene>
<sequence length="475" mass="54589">MFFSKNKIYYAIILFPIFSLCFANFFIFNADDLGVRYSEDAKNSFISGNYTNYRYFILALSYAIRWLKINYFDNVIINSLLYSAGLIYFCYEFSRYVGISLKYIAFFCIAVTFQGFMADLSSFTMAYWNYGISWIAMGGALYFLRTSKNFWGLSAAIILSVITLTSYQVAAQLLILAAGCAYLYATLFKPKDSLFLELTWRPVFVYVVSCAIFLVMKKCIGPEWGRPVHFSALIHNIKPYFTDIFYQFFNGKYSSIFPMHERFLYFSSILVISLYLIYMLISKRNYCYFFALLSLAACLVFAENPFNLPFDLFWPSPRSLTCNSFLYPVLLIFVVQKIFSYHAQFQKPAFYLGAVFLLLSVNNQAGLFMERREQTQRDIEIGNAVLSDIKNVAGIYNGEKISVVSSWRNIAQLNTIAVMDYASSAFTTGWSPVPLLRKLSGADLRSVSMPASVCPREPERWDVLKINDVVVVCMK</sequence>
<keyword evidence="1" id="KW-1133">Transmembrane helix</keyword>
<feature type="transmembrane region" description="Helical" evidence="1">
    <location>
        <begin position="103"/>
        <end position="121"/>
    </location>
</feature>
<dbReference type="KEGG" id="aper:A0U91_07285"/>
<keyword evidence="1" id="KW-0812">Transmembrane</keyword>
<evidence type="ECO:0000256" key="1">
    <source>
        <dbReference type="SAM" id="Phobius"/>
    </source>
</evidence>
<evidence type="ECO:0008006" key="4">
    <source>
        <dbReference type="Google" id="ProtNLM"/>
    </source>
</evidence>
<evidence type="ECO:0000313" key="3">
    <source>
        <dbReference type="Proteomes" id="UP000189055"/>
    </source>
</evidence>
<dbReference type="EMBL" id="CP014687">
    <property type="protein sequence ID" value="AQT04765.1"/>
    <property type="molecule type" value="Genomic_DNA"/>
</dbReference>
<proteinExistence type="predicted"/>
<feature type="transmembrane region" description="Helical" evidence="1">
    <location>
        <begin position="156"/>
        <end position="186"/>
    </location>
</feature>
<feature type="transmembrane region" description="Helical" evidence="1">
    <location>
        <begin position="7"/>
        <end position="28"/>
    </location>
</feature>
<organism evidence="2 3">
    <name type="scientific">Acetobacter persici</name>
    <dbReference type="NCBI Taxonomy" id="1076596"/>
    <lineage>
        <taxon>Bacteria</taxon>
        <taxon>Pseudomonadati</taxon>
        <taxon>Pseudomonadota</taxon>
        <taxon>Alphaproteobacteria</taxon>
        <taxon>Acetobacterales</taxon>
        <taxon>Acetobacteraceae</taxon>
        <taxon>Acetobacter</taxon>
    </lineage>
</organism>
<evidence type="ECO:0000313" key="2">
    <source>
        <dbReference type="EMBL" id="AQT04765.1"/>
    </source>
</evidence>
<feature type="transmembrane region" description="Helical" evidence="1">
    <location>
        <begin position="198"/>
        <end position="216"/>
    </location>
</feature>
<dbReference type="RefSeq" id="WP_077930609.1">
    <property type="nucleotide sequence ID" value="NZ_CP014687.1"/>
</dbReference>
<feature type="transmembrane region" description="Helical" evidence="1">
    <location>
        <begin position="349"/>
        <end position="369"/>
    </location>
</feature>
<accession>A0A1U9LE80</accession>
<dbReference type="AlphaFoldDB" id="A0A1U9LE80"/>
<keyword evidence="1" id="KW-0472">Membrane</keyword>
<name>A0A1U9LE80_9PROT</name>
<dbReference type="STRING" id="1076596.A0U91_07285"/>
<feature type="transmembrane region" description="Helical" evidence="1">
    <location>
        <begin position="127"/>
        <end position="144"/>
    </location>
</feature>
<feature type="transmembrane region" description="Helical" evidence="1">
    <location>
        <begin position="287"/>
        <end position="304"/>
    </location>
</feature>
<protein>
    <recommendedName>
        <fullName evidence="4">Glycosyltransferase RgtA/B/C/D-like domain-containing protein</fullName>
    </recommendedName>
</protein>